<dbReference type="AlphaFoldDB" id="A0A0K0Y2L4"/>
<dbReference type="GO" id="GO:0016020">
    <property type="term" value="C:membrane"/>
    <property type="evidence" value="ECO:0007669"/>
    <property type="project" value="InterPro"/>
</dbReference>
<name>A0A0K0Y2L4_9RHOB</name>
<dbReference type="OrthoDB" id="7157734at2"/>
<dbReference type="PATRIC" id="fig|1458307.3.peg.620"/>
<dbReference type="Proteomes" id="UP000067444">
    <property type="component" value="Chromosome"/>
</dbReference>
<dbReference type="RefSeq" id="WP_049833591.1">
    <property type="nucleotide sequence ID" value="NZ_CP012160.1"/>
</dbReference>
<dbReference type="PANTHER" id="PTHR38457:SF1">
    <property type="entry name" value="REGULATOR ABRB-RELATED"/>
    <property type="match status" value="1"/>
</dbReference>
<dbReference type="InterPro" id="IPR007820">
    <property type="entry name" value="AbrB_fam"/>
</dbReference>
<protein>
    <submittedName>
        <fullName evidence="1">Putative ammonia monooxygenase</fullName>
    </submittedName>
</protein>
<evidence type="ECO:0000313" key="1">
    <source>
        <dbReference type="EMBL" id="AKS45174.1"/>
    </source>
</evidence>
<gene>
    <name evidence="1" type="ORF">OSB_06130</name>
</gene>
<accession>A0A0K0Y2L4</accession>
<proteinExistence type="predicted"/>
<evidence type="ECO:0000313" key="2">
    <source>
        <dbReference type="Proteomes" id="UP000067444"/>
    </source>
</evidence>
<keyword evidence="1" id="KW-0560">Oxidoreductase</keyword>
<dbReference type="PANTHER" id="PTHR38457">
    <property type="entry name" value="REGULATOR ABRB-RELATED"/>
    <property type="match status" value="1"/>
</dbReference>
<dbReference type="Pfam" id="PF05145">
    <property type="entry name" value="AbrB"/>
    <property type="match status" value="1"/>
</dbReference>
<dbReference type="EMBL" id="CP012160">
    <property type="protein sequence ID" value="AKS45174.1"/>
    <property type="molecule type" value="Genomic_DNA"/>
</dbReference>
<dbReference type="STRING" id="1458307.OSB_06130"/>
<keyword evidence="1" id="KW-0503">Monooxygenase</keyword>
<reference evidence="1 2" key="1">
    <citation type="journal article" date="2015" name="Genome Announc.">
        <title>Closed Genome Sequence of Octadecabacter temperatus SB1, the First Mesophilic Species of the Genus Octadecabacter.</title>
        <authorList>
            <person name="Voget S."/>
            <person name="Billerbeck S."/>
            <person name="Simon M."/>
            <person name="Daniel R."/>
        </authorList>
    </citation>
    <scope>NUCLEOTIDE SEQUENCE [LARGE SCALE GENOMIC DNA]</scope>
    <source>
        <strain evidence="1 2">SB1</strain>
    </source>
</reference>
<dbReference type="GO" id="GO:0004497">
    <property type="term" value="F:monooxygenase activity"/>
    <property type="evidence" value="ECO:0007669"/>
    <property type="project" value="UniProtKB-KW"/>
</dbReference>
<sequence length="342" mass="36179">MKIVLSTYLIAALGVGVFVYLDLPLPWLLGPIVACLTAALLGIPMGGKPVINNLMRTILGVAIGATFTWALVVTMAGMWTTLLLVPLMVFLIGLVGIPYFQRLWGFDFATSYYGAMPGGLQDMLLFGEEAGADVRALSLFHATRIMVIVMVLPFILQFYWGTDLSNPPGVPAATLPLGQLVLMVICGLAGWQIAKAVGMFGASILGPMILAAILALTGVLQHRPPVEAIWMAQFFIGMTVGTKYAGVTGAEVRRDVAAALGFCVILVVLSAGFVEIIHVFHLAPPMEALLAFAPGGQAEMAVLALIAGADMAFVISHHVLRIVVVILGAPLAARLFSPKRTG</sequence>
<organism evidence="1 2">
    <name type="scientific">Octadecabacter temperatus</name>
    <dbReference type="NCBI Taxonomy" id="1458307"/>
    <lineage>
        <taxon>Bacteria</taxon>
        <taxon>Pseudomonadati</taxon>
        <taxon>Pseudomonadota</taxon>
        <taxon>Alphaproteobacteria</taxon>
        <taxon>Rhodobacterales</taxon>
        <taxon>Roseobacteraceae</taxon>
        <taxon>Octadecabacter</taxon>
    </lineage>
</organism>
<dbReference type="GO" id="GO:0010468">
    <property type="term" value="P:regulation of gene expression"/>
    <property type="evidence" value="ECO:0007669"/>
    <property type="project" value="InterPro"/>
</dbReference>
<dbReference type="KEGG" id="otm:OSB_06130"/>
<keyword evidence="2" id="KW-1185">Reference proteome</keyword>
<dbReference type="PIRSF" id="PIRSF038991">
    <property type="entry name" value="Protein_AbrB"/>
    <property type="match status" value="1"/>
</dbReference>